<evidence type="ECO:0000313" key="2">
    <source>
        <dbReference type="Proteomes" id="UP000005104"/>
    </source>
</evidence>
<name>H5Y611_9FIRM</name>
<evidence type="ECO:0000313" key="1">
    <source>
        <dbReference type="EMBL" id="EHQ90950.1"/>
    </source>
</evidence>
<dbReference type="EMBL" id="CM001441">
    <property type="protein sequence ID" value="EHQ90950.1"/>
    <property type="molecule type" value="Genomic_DNA"/>
</dbReference>
<dbReference type="PANTHER" id="PTHR13812:SF19">
    <property type="entry name" value="KETIMINE REDUCTASE MU-CRYSTALLIN"/>
    <property type="match status" value="1"/>
</dbReference>
<dbReference type="InterPro" id="IPR003462">
    <property type="entry name" value="ODC_Mu_crystall"/>
</dbReference>
<dbReference type="Pfam" id="PF02423">
    <property type="entry name" value="OCD_Mu_crystall"/>
    <property type="match status" value="1"/>
</dbReference>
<proteinExistence type="predicted"/>
<dbReference type="Gene3D" id="3.40.50.720">
    <property type="entry name" value="NAD(P)-binding Rossmann-like Domain"/>
    <property type="match status" value="1"/>
</dbReference>
<dbReference type="eggNOG" id="COG2423">
    <property type="taxonomic scope" value="Bacteria"/>
</dbReference>
<dbReference type="RefSeq" id="WP_007785604.1">
    <property type="nucleotide sequence ID" value="NZ_CM001441.1"/>
</dbReference>
<dbReference type="PANTHER" id="PTHR13812">
    <property type="entry name" value="KETIMINE REDUCTASE MU-CRYSTALLIN"/>
    <property type="match status" value="1"/>
</dbReference>
<dbReference type="InterPro" id="IPR023401">
    <property type="entry name" value="ODC_N"/>
</dbReference>
<dbReference type="Gene3D" id="3.30.1780.10">
    <property type="entry name" value="ornithine cyclodeaminase, domain 1"/>
    <property type="match status" value="1"/>
</dbReference>
<dbReference type="STRING" id="768710.DesyoDRAFT_3978"/>
<dbReference type="Proteomes" id="UP000005104">
    <property type="component" value="Chromosome"/>
</dbReference>
<dbReference type="OrthoDB" id="9792005at2"/>
<protein>
    <submittedName>
        <fullName evidence="1">Putative ornithine cyclodeaminase, mu-crystallin</fullName>
    </submittedName>
</protein>
<dbReference type="GO" id="GO:0005737">
    <property type="term" value="C:cytoplasm"/>
    <property type="evidence" value="ECO:0007669"/>
    <property type="project" value="TreeGrafter"/>
</dbReference>
<sequence length="333" mass="37127">MKSLEFMFVNAKDIEKMNLTNEEIMKAVEDSLLAQGNGQVVIEPREHLIPNPEFQGHFNILRGYVEPLNVAGVKVVGDYVNNYKIGLPSELALVTLYDPRTGMPLAIVDCTEITNMRTGALTALGAKYLARKDCKVLGHLGSRGTAWWNVVLLDSIFDFEEIRVNSRRPESMNDFAQRLSDHLGKPVKAVENSEECLKGADIMVEATRLIEPQALLKTEWVTPGTFVVPYGTISAVEFSLTDVMDKMVVDDWGQCKGGKFGSLRRHVDAGKLSAETLHAELGEIVSGKKVGRENDEERILFWHRGLSLNDIALGHLIWEKAKNLGLGTMIEYR</sequence>
<dbReference type="HOGENOM" id="CLU_042088_3_1_9"/>
<organism evidence="1 2">
    <name type="scientific">Desulfosporosinus youngiae DSM 17734</name>
    <dbReference type="NCBI Taxonomy" id="768710"/>
    <lineage>
        <taxon>Bacteria</taxon>
        <taxon>Bacillati</taxon>
        <taxon>Bacillota</taxon>
        <taxon>Clostridia</taxon>
        <taxon>Eubacteriales</taxon>
        <taxon>Desulfitobacteriaceae</taxon>
        <taxon>Desulfosporosinus</taxon>
    </lineage>
</organism>
<reference evidence="1 2" key="1">
    <citation type="submission" date="2011-11" db="EMBL/GenBank/DDBJ databases">
        <title>The Noncontiguous Finished genome of Desulfosporosinus youngiae DSM 17734.</title>
        <authorList>
            <consortium name="US DOE Joint Genome Institute (JGI-PGF)"/>
            <person name="Lucas S."/>
            <person name="Han J."/>
            <person name="Lapidus A."/>
            <person name="Cheng J.-F."/>
            <person name="Goodwin L."/>
            <person name="Pitluck S."/>
            <person name="Peters L."/>
            <person name="Ovchinnikova G."/>
            <person name="Lu M."/>
            <person name="Land M.L."/>
            <person name="Hauser L."/>
            <person name="Pester M."/>
            <person name="Spring S."/>
            <person name="Ollivier B."/>
            <person name="Rattei T."/>
            <person name="Klenk H.-P."/>
            <person name="Wagner M."/>
            <person name="Loy A."/>
            <person name="Woyke T.J."/>
        </authorList>
    </citation>
    <scope>NUCLEOTIDE SEQUENCE [LARGE SCALE GENOMIC DNA]</scope>
    <source>
        <strain evidence="1 2">DSM 17734</strain>
    </source>
</reference>
<gene>
    <name evidence="1" type="ORF">DesyoDRAFT_3978</name>
</gene>
<dbReference type="PIRSF" id="PIRSF001439">
    <property type="entry name" value="CryM"/>
    <property type="match status" value="1"/>
</dbReference>
<dbReference type="InterPro" id="IPR036291">
    <property type="entry name" value="NAD(P)-bd_dom_sf"/>
</dbReference>
<dbReference type="SUPFAM" id="SSF51735">
    <property type="entry name" value="NAD(P)-binding Rossmann-fold domains"/>
    <property type="match status" value="1"/>
</dbReference>
<keyword evidence="2" id="KW-1185">Reference proteome</keyword>
<accession>H5Y611</accession>
<dbReference type="AlphaFoldDB" id="H5Y611"/>